<organism evidence="1">
    <name type="scientific">marine sediment metagenome</name>
    <dbReference type="NCBI Taxonomy" id="412755"/>
    <lineage>
        <taxon>unclassified sequences</taxon>
        <taxon>metagenomes</taxon>
        <taxon>ecological metagenomes</taxon>
    </lineage>
</organism>
<dbReference type="Pfam" id="PF00106">
    <property type="entry name" value="adh_short"/>
    <property type="match status" value="1"/>
</dbReference>
<gene>
    <name evidence="1" type="ORF">LCGC14_0091060</name>
</gene>
<sequence length="49" mass="4547">MSLAFAGKIVLVTGAAAGIGKATAEAFAAAGAKLVLADVDAVGGEAVAM</sequence>
<dbReference type="EMBL" id="LAZR01000024">
    <property type="protein sequence ID" value="KKO04206.1"/>
    <property type="molecule type" value="Genomic_DNA"/>
</dbReference>
<dbReference type="InterPro" id="IPR036291">
    <property type="entry name" value="NAD(P)-bd_dom_sf"/>
</dbReference>
<dbReference type="InterPro" id="IPR002347">
    <property type="entry name" value="SDR_fam"/>
</dbReference>
<dbReference type="Gene3D" id="3.40.50.720">
    <property type="entry name" value="NAD(P)-binding Rossmann-like Domain"/>
    <property type="match status" value="1"/>
</dbReference>
<reference evidence="1" key="1">
    <citation type="journal article" date="2015" name="Nature">
        <title>Complex archaea that bridge the gap between prokaryotes and eukaryotes.</title>
        <authorList>
            <person name="Spang A."/>
            <person name="Saw J.H."/>
            <person name="Jorgensen S.L."/>
            <person name="Zaremba-Niedzwiedzka K."/>
            <person name="Martijn J."/>
            <person name="Lind A.E."/>
            <person name="van Eijk R."/>
            <person name="Schleper C."/>
            <person name="Guy L."/>
            <person name="Ettema T.J."/>
        </authorList>
    </citation>
    <scope>NUCLEOTIDE SEQUENCE</scope>
</reference>
<name>A0A0F9VGD4_9ZZZZ</name>
<accession>A0A0F9VGD4</accession>
<dbReference type="AlphaFoldDB" id="A0A0F9VGD4"/>
<evidence type="ECO:0000313" key="1">
    <source>
        <dbReference type="EMBL" id="KKO04206.1"/>
    </source>
</evidence>
<comment type="caution">
    <text evidence="1">The sequence shown here is derived from an EMBL/GenBank/DDBJ whole genome shotgun (WGS) entry which is preliminary data.</text>
</comment>
<dbReference type="SUPFAM" id="SSF51735">
    <property type="entry name" value="NAD(P)-binding Rossmann-fold domains"/>
    <property type="match status" value="1"/>
</dbReference>
<proteinExistence type="predicted"/>
<evidence type="ECO:0008006" key="2">
    <source>
        <dbReference type="Google" id="ProtNLM"/>
    </source>
</evidence>
<protein>
    <recommendedName>
        <fullName evidence="2">Short-chain dehydrogenase/reductase SDR</fullName>
    </recommendedName>
</protein>